<keyword evidence="1" id="KW-1133">Transmembrane helix</keyword>
<dbReference type="Proteomes" id="UP000008206">
    <property type="component" value="Chromosome"/>
</dbReference>
<dbReference type="OrthoDB" id="583432at2"/>
<protein>
    <submittedName>
        <fullName evidence="2">Uncharacterized protein</fullName>
    </submittedName>
</protein>
<dbReference type="HOGENOM" id="CLU_210196_0_0_3"/>
<gene>
    <name evidence="2" type="ordered locus">Cyan7822_3575</name>
</gene>
<keyword evidence="1" id="KW-0812">Transmembrane</keyword>
<dbReference type="RefSeq" id="WP_013323585.1">
    <property type="nucleotide sequence ID" value="NC_014501.1"/>
</dbReference>
<accession>E0UG15</accession>
<organism evidence="2 3">
    <name type="scientific">Gloeothece verrucosa (strain PCC 7822)</name>
    <name type="common">Cyanothece sp. (strain PCC 7822)</name>
    <dbReference type="NCBI Taxonomy" id="497965"/>
    <lineage>
        <taxon>Bacteria</taxon>
        <taxon>Bacillati</taxon>
        <taxon>Cyanobacteriota</taxon>
        <taxon>Cyanophyceae</taxon>
        <taxon>Oscillatoriophycideae</taxon>
        <taxon>Chroococcales</taxon>
        <taxon>Aphanothecaceae</taxon>
        <taxon>Gloeothece</taxon>
        <taxon>Gloeothece verrucosa</taxon>
    </lineage>
</organism>
<keyword evidence="1" id="KW-0472">Membrane</keyword>
<sequence>MSTKIQFYLLALLVIGTVILTTRFFNFGMMGLTVFILAYLSKGMRRVSQHKPPNSATID</sequence>
<evidence type="ECO:0000256" key="1">
    <source>
        <dbReference type="SAM" id="Phobius"/>
    </source>
</evidence>
<proteinExistence type="predicted"/>
<dbReference type="eggNOG" id="ENOG50302PX">
    <property type="taxonomic scope" value="Bacteria"/>
</dbReference>
<name>E0UG15_GLOV7</name>
<evidence type="ECO:0000313" key="2">
    <source>
        <dbReference type="EMBL" id="ADN15516.1"/>
    </source>
</evidence>
<dbReference type="KEGG" id="cyj:Cyan7822_3575"/>
<reference evidence="3" key="1">
    <citation type="journal article" date="2011" name="MBio">
        <title>Novel metabolic attributes of the genus Cyanothece, comprising a group of unicellular nitrogen-fixing Cyanobacteria.</title>
        <authorList>
            <person name="Bandyopadhyay A."/>
            <person name="Elvitigala T."/>
            <person name="Welsh E."/>
            <person name="Stockel J."/>
            <person name="Liberton M."/>
            <person name="Min H."/>
            <person name="Sherman L.A."/>
            <person name="Pakrasi H.B."/>
        </authorList>
    </citation>
    <scope>NUCLEOTIDE SEQUENCE [LARGE SCALE GENOMIC DNA]</scope>
    <source>
        <strain evidence="3">PCC 7822</strain>
    </source>
</reference>
<dbReference type="EMBL" id="CP002198">
    <property type="protein sequence ID" value="ADN15516.1"/>
    <property type="molecule type" value="Genomic_DNA"/>
</dbReference>
<dbReference type="AlphaFoldDB" id="E0UG15"/>
<keyword evidence="3" id="KW-1185">Reference proteome</keyword>
<evidence type="ECO:0000313" key="3">
    <source>
        <dbReference type="Proteomes" id="UP000008206"/>
    </source>
</evidence>
<feature type="transmembrane region" description="Helical" evidence="1">
    <location>
        <begin position="6"/>
        <end position="39"/>
    </location>
</feature>